<protein>
    <submittedName>
        <fullName evidence="1">Uncharacterized protein</fullName>
    </submittedName>
</protein>
<dbReference type="Proteomes" id="UP001162501">
    <property type="component" value="Chromosome 21"/>
</dbReference>
<evidence type="ECO:0000313" key="1">
    <source>
        <dbReference type="EMBL" id="CAI9700862.1"/>
    </source>
</evidence>
<reference evidence="1" key="1">
    <citation type="submission" date="2023-05" db="EMBL/GenBank/DDBJ databases">
        <authorList>
            <consortium name="ELIXIR-Norway"/>
        </authorList>
    </citation>
    <scope>NUCLEOTIDE SEQUENCE</scope>
</reference>
<organism evidence="1 2">
    <name type="scientific">Rangifer tarandus platyrhynchus</name>
    <name type="common">Svalbard reindeer</name>
    <dbReference type="NCBI Taxonomy" id="3082113"/>
    <lineage>
        <taxon>Eukaryota</taxon>
        <taxon>Metazoa</taxon>
        <taxon>Chordata</taxon>
        <taxon>Craniata</taxon>
        <taxon>Vertebrata</taxon>
        <taxon>Euteleostomi</taxon>
        <taxon>Mammalia</taxon>
        <taxon>Eutheria</taxon>
        <taxon>Laurasiatheria</taxon>
        <taxon>Artiodactyla</taxon>
        <taxon>Ruminantia</taxon>
        <taxon>Pecora</taxon>
        <taxon>Cervidae</taxon>
        <taxon>Odocoileinae</taxon>
        <taxon>Rangifer</taxon>
    </lineage>
</organism>
<accession>A0ACB0EJG4</accession>
<name>A0ACB0EJG4_RANTA</name>
<sequence>MVVVLLPRGWGRGRKRAGEEMTSEETKNFILSITSVGLLGSAGVEGLEFYAQETPTGSNRSLHPNSSPGGARGGGAPPVRARPVANVPGKGFAQRRPGTWSARYTSTEGVSASRSPLPSSQLHSLALLSLPEPQHSPAARRRPRPFFRPPDPPPARPSSGSPPSPRRTAGSSVLAPYPRPPLAGPPRRGPPRPPARPPPGDSGPFHNSAARLPPLGSRFTPARCSPSACALRSAAAAAAVAAPSGSVFLKGNAEASGVTVGEGDPESGDPRGGPKRAPGMSSGAAGCELLPLRRRRRRRQQRRRRGPYGPAAGLSRGLHFSARRRDGARAPEEPR</sequence>
<gene>
    <name evidence="1" type="ORF">MRATA1EN3_LOCUS12075</name>
</gene>
<evidence type="ECO:0000313" key="2">
    <source>
        <dbReference type="Proteomes" id="UP001162501"/>
    </source>
</evidence>
<dbReference type="EMBL" id="OX596105">
    <property type="protein sequence ID" value="CAI9700862.1"/>
    <property type="molecule type" value="Genomic_DNA"/>
</dbReference>
<proteinExistence type="predicted"/>